<accession>A0ABN3ML06</accession>
<keyword evidence="2" id="KW-1185">Reference proteome</keyword>
<gene>
    <name evidence="1" type="ORF">GCM10009858_47160</name>
</gene>
<dbReference type="EMBL" id="BAAARE010000052">
    <property type="protein sequence ID" value="GAA2503869.1"/>
    <property type="molecule type" value="Genomic_DNA"/>
</dbReference>
<proteinExistence type="predicted"/>
<evidence type="ECO:0000313" key="2">
    <source>
        <dbReference type="Proteomes" id="UP001500730"/>
    </source>
</evidence>
<organism evidence="1 2">
    <name type="scientific">Terrabacter carboxydivorans</name>
    <dbReference type="NCBI Taxonomy" id="619730"/>
    <lineage>
        <taxon>Bacteria</taxon>
        <taxon>Bacillati</taxon>
        <taxon>Actinomycetota</taxon>
        <taxon>Actinomycetes</taxon>
        <taxon>Micrococcales</taxon>
        <taxon>Intrasporangiaceae</taxon>
        <taxon>Terrabacter</taxon>
    </lineage>
</organism>
<name>A0ABN3ML06_9MICO</name>
<dbReference type="Proteomes" id="UP001500730">
    <property type="component" value="Unassembled WGS sequence"/>
</dbReference>
<sequence length="179" mass="18177">MAVLVGASFAVAQLTSHGADPASTGNAAPATQLPAMRATPVTAFAGLTAAAGEPELPSLKTLRPRAGTAVPAPGPFDSRLQFTSLGFDGAAVHAKVRVTSDVSDLLDFSARAGFYDASGRLIGTGTWTYHLDEAQPDGQAATTVDGHPNELEAFRVPVPANVKGRAVSAAVGVTVLVNE</sequence>
<comment type="caution">
    <text evidence="1">The sequence shown here is derived from an EMBL/GenBank/DDBJ whole genome shotgun (WGS) entry which is preliminary data.</text>
</comment>
<evidence type="ECO:0000313" key="1">
    <source>
        <dbReference type="EMBL" id="GAA2503869.1"/>
    </source>
</evidence>
<protein>
    <submittedName>
        <fullName evidence="1">Uncharacterized protein</fullName>
    </submittedName>
</protein>
<reference evidence="1 2" key="1">
    <citation type="journal article" date="2019" name="Int. J. Syst. Evol. Microbiol.">
        <title>The Global Catalogue of Microorganisms (GCM) 10K type strain sequencing project: providing services to taxonomists for standard genome sequencing and annotation.</title>
        <authorList>
            <consortium name="The Broad Institute Genomics Platform"/>
            <consortium name="The Broad Institute Genome Sequencing Center for Infectious Disease"/>
            <person name="Wu L."/>
            <person name="Ma J."/>
        </authorList>
    </citation>
    <scope>NUCLEOTIDE SEQUENCE [LARGE SCALE GENOMIC DNA]</scope>
    <source>
        <strain evidence="1 2">JCM 16259</strain>
    </source>
</reference>